<feature type="domain" description="SAM-dependent MTase RsmB/NOP-type" evidence="14">
    <location>
        <begin position="173"/>
        <end position="449"/>
    </location>
</feature>
<dbReference type="InterPro" id="IPR001678">
    <property type="entry name" value="MeTrfase_RsmB-F_NOP2_dom"/>
</dbReference>
<comment type="similarity">
    <text evidence="13">Belongs to the class I-like SAM-binding methyltransferase superfamily. RsmB/NOP family.</text>
</comment>
<dbReference type="RefSeq" id="WP_054737101.1">
    <property type="nucleotide sequence ID" value="NZ_AYZM01000030.1"/>
</dbReference>
<keyword evidence="4" id="KW-0963">Cytoplasm</keyword>
<dbReference type="GO" id="GO:0008649">
    <property type="term" value="F:rRNA methyltransferase activity"/>
    <property type="evidence" value="ECO:0007669"/>
    <property type="project" value="InterPro"/>
</dbReference>
<dbReference type="Pfam" id="PF22458">
    <property type="entry name" value="RsmF-B_ferredox"/>
    <property type="match status" value="1"/>
</dbReference>
<dbReference type="InterPro" id="IPR004573">
    <property type="entry name" value="rRNA_ssu_MeTfrase_B"/>
</dbReference>
<dbReference type="GO" id="GO:0005737">
    <property type="term" value="C:cytoplasm"/>
    <property type="evidence" value="ECO:0007669"/>
    <property type="project" value="UniProtKB-SubCell"/>
</dbReference>
<evidence type="ECO:0000256" key="2">
    <source>
        <dbReference type="ARBA" id="ARBA00004496"/>
    </source>
</evidence>
<feature type="binding site" evidence="13">
    <location>
        <position position="316"/>
    </location>
    <ligand>
        <name>S-adenosyl-L-methionine</name>
        <dbReference type="ChEBI" id="CHEBI:59789"/>
    </ligand>
</feature>
<evidence type="ECO:0000256" key="8">
    <source>
        <dbReference type="ARBA" id="ARBA00022691"/>
    </source>
</evidence>
<feature type="active site" description="Nucleophile" evidence="13">
    <location>
        <position position="388"/>
    </location>
</feature>
<dbReference type="InterPro" id="IPR035926">
    <property type="entry name" value="NusB-like_sf"/>
</dbReference>
<feature type="binding site" evidence="13">
    <location>
        <position position="335"/>
    </location>
    <ligand>
        <name>S-adenosyl-L-methionine</name>
        <dbReference type="ChEBI" id="CHEBI:59789"/>
    </ligand>
</feature>
<dbReference type="NCBIfam" id="TIGR00563">
    <property type="entry name" value="rsmB"/>
    <property type="match status" value="1"/>
</dbReference>
<dbReference type="InterPro" id="IPR054728">
    <property type="entry name" value="RsmB-like_ferredoxin"/>
</dbReference>
<evidence type="ECO:0000256" key="12">
    <source>
        <dbReference type="ARBA" id="ARBA00047283"/>
    </source>
</evidence>
<dbReference type="PRINTS" id="PR02008">
    <property type="entry name" value="RCMTFAMILY"/>
</dbReference>
<dbReference type="InterPro" id="IPR029063">
    <property type="entry name" value="SAM-dependent_MTases_sf"/>
</dbReference>
<evidence type="ECO:0000256" key="10">
    <source>
        <dbReference type="ARBA" id="ARBA00030399"/>
    </source>
</evidence>
<dbReference type="STRING" id="1423804.FD14_GL001807"/>
<dbReference type="PROSITE" id="PS51686">
    <property type="entry name" value="SAM_MT_RSMB_NOP"/>
    <property type="match status" value="1"/>
</dbReference>
<keyword evidence="5" id="KW-0698">rRNA processing</keyword>
<gene>
    <name evidence="15" type="ORF">FD14_GL001807</name>
</gene>
<evidence type="ECO:0000313" key="15">
    <source>
        <dbReference type="EMBL" id="KRN26433.1"/>
    </source>
</evidence>
<dbReference type="Gene3D" id="1.10.940.10">
    <property type="entry name" value="NusB-like"/>
    <property type="match status" value="1"/>
</dbReference>
<dbReference type="PANTHER" id="PTHR22807:SF53">
    <property type="entry name" value="RIBOSOMAL RNA SMALL SUBUNIT METHYLTRANSFERASE B-RELATED"/>
    <property type="match status" value="1"/>
</dbReference>
<dbReference type="Pfam" id="PF01189">
    <property type="entry name" value="Methyltr_RsmB-F"/>
    <property type="match status" value="1"/>
</dbReference>
<evidence type="ECO:0000256" key="6">
    <source>
        <dbReference type="ARBA" id="ARBA00022603"/>
    </source>
</evidence>
<organism evidence="15 16">
    <name type="scientific">Secundilactobacillus similis DSM 23365 = JCM 2765</name>
    <dbReference type="NCBI Taxonomy" id="1423804"/>
    <lineage>
        <taxon>Bacteria</taxon>
        <taxon>Bacillati</taxon>
        <taxon>Bacillota</taxon>
        <taxon>Bacilli</taxon>
        <taxon>Lactobacillales</taxon>
        <taxon>Lactobacillaceae</taxon>
        <taxon>Secundilactobacillus</taxon>
    </lineage>
</organism>
<evidence type="ECO:0000256" key="7">
    <source>
        <dbReference type="ARBA" id="ARBA00022679"/>
    </source>
</evidence>
<dbReference type="AlphaFoldDB" id="A0A0R2FD00"/>
<dbReference type="Gene3D" id="3.40.50.150">
    <property type="entry name" value="Vaccinia Virus protein VP39"/>
    <property type="match status" value="1"/>
</dbReference>
<comment type="subcellular location">
    <subcellularLocation>
        <location evidence="2">Cytoplasm</location>
    </subcellularLocation>
</comment>
<dbReference type="FunFam" id="3.40.50.150:FF:000022">
    <property type="entry name" value="Ribosomal RNA small subunit methyltransferase B"/>
    <property type="match status" value="1"/>
</dbReference>
<dbReference type="InterPro" id="IPR023267">
    <property type="entry name" value="RCMT"/>
</dbReference>
<dbReference type="PATRIC" id="fig|1423804.4.peg.1962"/>
<evidence type="ECO:0000313" key="16">
    <source>
        <dbReference type="Proteomes" id="UP000051442"/>
    </source>
</evidence>
<feature type="binding site" evidence="13">
    <location>
        <position position="288"/>
    </location>
    <ligand>
        <name>S-adenosyl-L-methionine</name>
        <dbReference type="ChEBI" id="CHEBI:59789"/>
    </ligand>
</feature>
<keyword evidence="16" id="KW-1185">Reference proteome</keyword>
<comment type="function">
    <text evidence="1">Specifically methylates the cytosine at position 967 (m5C967) of 16S rRNA.</text>
</comment>
<evidence type="ECO:0000256" key="11">
    <source>
        <dbReference type="ARBA" id="ARBA00031088"/>
    </source>
</evidence>
<keyword evidence="7 13" id="KW-0808">Transferase</keyword>
<dbReference type="SUPFAM" id="SSF48013">
    <property type="entry name" value="NusB-like"/>
    <property type="match status" value="1"/>
</dbReference>
<accession>A0A0R2FD00</accession>
<evidence type="ECO:0000256" key="3">
    <source>
        <dbReference type="ARBA" id="ARBA00012140"/>
    </source>
</evidence>
<dbReference type="EC" id="2.1.1.176" evidence="3"/>
<dbReference type="Pfam" id="PF01029">
    <property type="entry name" value="NusB"/>
    <property type="match status" value="1"/>
</dbReference>
<dbReference type="Gene3D" id="3.30.70.1170">
    <property type="entry name" value="Sun protein, domain 3"/>
    <property type="match status" value="1"/>
</dbReference>
<keyword evidence="8 13" id="KW-0949">S-adenosyl-L-methionine</keyword>
<evidence type="ECO:0000256" key="1">
    <source>
        <dbReference type="ARBA" id="ARBA00002724"/>
    </source>
</evidence>
<evidence type="ECO:0000256" key="4">
    <source>
        <dbReference type="ARBA" id="ARBA00022490"/>
    </source>
</evidence>
<dbReference type="InterPro" id="IPR049560">
    <property type="entry name" value="MeTrfase_RsmB-F_NOP2_cat"/>
</dbReference>
<dbReference type="GO" id="GO:0003723">
    <property type="term" value="F:RNA binding"/>
    <property type="evidence" value="ECO:0007669"/>
    <property type="project" value="UniProtKB-UniRule"/>
</dbReference>
<evidence type="ECO:0000259" key="14">
    <source>
        <dbReference type="PROSITE" id="PS51686"/>
    </source>
</evidence>
<evidence type="ECO:0000256" key="13">
    <source>
        <dbReference type="PROSITE-ProRule" id="PRU01023"/>
    </source>
</evidence>
<evidence type="ECO:0000256" key="5">
    <source>
        <dbReference type="ARBA" id="ARBA00022552"/>
    </source>
</evidence>
<dbReference type="EMBL" id="AYZM01000030">
    <property type="protein sequence ID" value="KRN26433.1"/>
    <property type="molecule type" value="Genomic_DNA"/>
</dbReference>
<comment type="caution">
    <text evidence="15">The sequence shown here is derived from an EMBL/GenBank/DDBJ whole genome shotgun (WGS) entry which is preliminary data.</text>
</comment>
<evidence type="ECO:0000256" key="9">
    <source>
        <dbReference type="ARBA" id="ARBA00022884"/>
    </source>
</evidence>
<dbReference type="InterPro" id="IPR006027">
    <property type="entry name" value="NusB_RsmB_TIM44"/>
</dbReference>
<dbReference type="NCBIfam" id="NF011494">
    <property type="entry name" value="PRK14902.1"/>
    <property type="match status" value="1"/>
</dbReference>
<name>A0A0R2FD00_9LACO</name>
<dbReference type="OrthoDB" id="9810297at2"/>
<dbReference type="GO" id="GO:0006355">
    <property type="term" value="P:regulation of DNA-templated transcription"/>
    <property type="evidence" value="ECO:0007669"/>
    <property type="project" value="InterPro"/>
</dbReference>
<protein>
    <recommendedName>
        <fullName evidence="3">16S rRNA (cytosine(967)-C(5))-methyltransferase</fullName>
        <ecNumber evidence="3">2.1.1.176</ecNumber>
    </recommendedName>
    <alternativeName>
        <fullName evidence="10">16S rRNA m5C967 methyltransferase</fullName>
    </alternativeName>
    <alternativeName>
        <fullName evidence="11">rRNA (cytosine-C(5)-)-methyltransferase RsmB</fullName>
    </alternativeName>
</protein>
<dbReference type="Proteomes" id="UP000051442">
    <property type="component" value="Unassembled WGS sequence"/>
</dbReference>
<proteinExistence type="inferred from homology"/>
<sequence length="450" mass="49841">MTTTKQDQNPRSLAVTALMKVQNGAYSNLQLNQLIDDNDLSPRDTGLLTTIVYGVIQHRLTLAYQLKPFIKKPQKVTDWVMVLLETALYQWQYLERVPKRAVFDETIQIAKKRGHEGIRRFVTGVLHQIDRVGIPDPATIDDPLTRLSVTYSVPTWLIETLTDQLGQAKTVSILSHINQPANQSVRVNLERGTVDAAVEQLTAEGYDVTRSQVAKAGLVLSGRPANQSALFKDGAMTIQDESAMLPAESMALTPSMRVLDACAAPGGKTVQLAEKLTVADGGEVVALDIHENKVKLIKHNAKRMGVNDRVTAVALDARKIDDQYPDDAFDQILVDAPCSGIGLVRRKPEIRYEKQLSDSQNLAKVQLSILNAVATKVAIDGIITYSTCTILNQENRDVVAAFLAAHPEFESQRVATANDLKPDRTTDYLEIYPDDYDSDGFFISQFKRVR</sequence>
<keyword evidence="6 13" id="KW-0489">Methyltransferase</keyword>
<keyword evidence="9 13" id="KW-0694">RNA-binding</keyword>
<dbReference type="PANTHER" id="PTHR22807">
    <property type="entry name" value="NOP2 YEAST -RELATED NOL1/NOP2/FMU SUN DOMAIN-CONTAINING"/>
    <property type="match status" value="1"/>
</dbReference>
<comment type="catalytic activity">
    <reaction evidence="12">
        <text>cytidine(967) in 16S rRNA + S-adenosyl-L-methionine = 5-methylcytidine(967) in 16S rRNA + S-adenosyl-L-homocysteine + H(+)</text>
        <dbReference type="Rhea" id="RHEA:42748"/>
        <dbReference type="Rhea" id="RHEA-COMP:10219"/>
        <dbReference type="Rhea" id="RHEA-COMP:10220"/>
        <dbReference type="ChEBI" id="CHEBI:15378"/>
        <dbReference type="ChEBI" id="CHEBI:57856"/>
        <dbReference type="ChEBI" id="CHEBI:59789"/>
        <dbReference type="ChEBI" id="CHEBI:74483"/>
        <dbReference type="ChEBI" id="CHEBI:82748"/>
        <dbReference type="EC" id="2.1.1.176"/>
    </reaction>
</comment>
<dbReference type="SUPFAM" id="SSF53335">
    <property type="entry name" value="S-adenosyl-L-methionine-dependent methyltransferases"/>
    <property type="match status" value="1"/>
</dbReference>
<reference evidence="15 16" key="1">
    <citation type="journal article" date="2015" name="Genome Announc.">
        <title>Expanding the biotechnology potential of lactobacilli through comparative genomics of 213 strains and associated genera.</title>
        <authorList>
            <person name="Sun Z."/>
            <person name="Harris H.M."/>
            <person name="McCann A."/>
            <person name="Guo C."/>
            <person name="Argimon S."/>
            <person name="Zhang W."/>
            <person name="Yang X."/>
            <person name="Jeffery I.B."/>
            <person name="Cooney J.C."/>
            <person name="Kagawa T.F."/>
            <person name="Liu W."/>
            <person name="Song Y."/>
            <person name="Salvetti E."/>
            <person name="Wrobel A."/>
            <person name="Rasinkangas P."/>
            <person name="Parkhill J."/>
            <person name="Rea M.C."/>
            <person name="O'Sullivan O."/>
            <person name="Ritari J."/>
            <person name="Douillard F.P."/>
            <person name="Paul Ross R."/>
            <person name="Yang R."/>
            <person name="Briner A.E."/>
            <person name="Felis G.E."/>
            <person name="de Vos W.M."/>
            <person name="Barrangou R."/>
            <person name="Klaenhammer T.R."/>
            <person name="Caufield P.W."/>
            <person name="Cui Y."/>
            <person name="Zhang H."/>
            <person name="O'Toole P.W."/>
        </authorList>
    </citation>
    <scope>NUCLEOTIDE SEQUENCE [LARGE SCALE GENOMIC DNA]</scope>
    <source>
        <strain evidence="15 16">DSM 23365</strain>
    </source>
</reference>
<feature type="binding site" evidence="13">
    <location>
        <begin position="262"/>
        <end position="268"/>
    </location>
    <ligand>
        <name>S-adenosyl-L-methionine</name>
        <dbReference type="ChEBI" id="CHEBI:59789"/>
    </ligand>
</feature>
<dbReference type="CDD" id="cd02440">
    <property type="entry name" value="AdoMet_MTases"/>
    <property type="match status" value="1"/>
</dbReference>